<dbReference type="EMBL" id="SPHZ02000003">
    <property type="protein sequence ID" value="KAF0925000.1"/>
    <property type="molecule type" value="Genomic_DNA"/>
</dbReference>
<proteinExistence type="predicted"/>
<dbReference type="Proteomes" id="UP000479710">
    <property type="component" value="Unassembled WGS sequence"/>
</dbReference>
<evidence type="ECO:0000256" key="1">
    <source>
        <dbReference type="SAM" id="MobiDB-lite"/>
    </source>
</evidence>
<name>A0A6G1EJJ5_9ORYZ</name>
<dbReference type="AlphaFoldDB" id="A0A6G1EJJ5"/>
<evidence type="ECO:0000313" key="2">
    <source>
        <dbReference type="EMBL" id="KAF0925000.1"/>
    </source>
</evidence>
<keyword evidence="3" id="KW-1185">Reference proteome</keyword>
<sequence>MELPAKADWQVLGSRADHHAIHSSGAGHHGSISTGRTACRAPAAPRAPAGLSVGCHGCAGTSRAAPHASCFIPALSNAAMHAAVVESPWPHHPSCGARQPCRQ</sequence>
<protein>
    <submittedName>
        <fullName evidence="2">Uncharacterized protein</fullName>
    </submittedName>
</protein>
<organism evidence="2 3">
    <name type="scientific">Oryza meyeriana var. granulata</name>
    <dbReference type="NCBI Taxonomy" id="110450"/>
    <lineage>
        <taxon>Eukaryota</taxon>
        <taxon>Viridiplantae</taxon>
        <taxon>Streptophyta</taxon>
        <taxon>Embryophyta</taxon>
        <taxon>Tracheophyta</taxon>
        <taxon>Spermatophyta</taxon>
        <taxon>Magnoliopsida</taxon>
        <taxon>Liliopsida</taxon>
        <taxon>Poales</taxon>
        <taxon>Poaceae</taxon>
        <taxon>BOP clade</taxon>
        <taxon>Oryzoideae</taxon>
        <taxon>Oryzeae</taxon>
        <taxon>Oryzinae</taxon>
        <taxon>Oryza</taxon>
        <taxon>Oryza meyeriana</taxon>
    </lineage>
</organism>
<evidence type="ECO:0000313" key="3">
    <source>
        <dbReference type="Proteomes" id="UP000479710"/>
    </source>
</evidence>
<feature type="compositionally biased region" description="Low complexity" evidence="1">
    <location>
        <begin position="22"/>
        <end position="48"/>
    </location>
</feature>
<gene>
    <name evidence="2" type="ORF">E2562_015063</name>
</gene>
<accession>A0A6G1EJJ5</accession>
<feature type="region of interest" description="Disordered" evidence="1">
    <location>
        <begin position="20"/>
        <end position="48"/>
    </location>
</feature>
<comment type="caution">
    <text evidence="2">The sequence shown here is derived from an EMBL/GenBank/DDBJ whole genome shotgun (WGS) entry which is preliminary data.</text>
</comment>
<reference evidence="2 3" key="1">
    <citation type="submission" date="2019-11" db="EMBL/GenBank/DDBJ databases">
        <title>Whole genome sequence of Oryza granulata.</title>
        <authorList>
            <person name="Li W."/>
        </authorList>
    </citation>
    <scope>NUCLEOTIDE SEQUENCE [LARGE SCALE GENOMIC DNA]</scope>
    <source>
        <strain evidence="3">cv. Menghai</strain>
        <tissue evidence="2">Leaf</tissue>
    </source>
</reference>